<dbReference type="PANTHER" id="PTHR20930">
    <property type="entry name" value="OVARIAN CARCINOMA ANTIGEN CA125-RELATED"/>
    <property type="match status" value="1"/>
</dbReference>
<dbReference type="InterPro" id="IPR000433">
    <property type="entry name" value="Znf_ZZ"/>
</dbReference>
<dbReference type="Gene3D" id="3.30.60.90">
    <property type="match status" value="3"/>
</dbReference>
<sequence length="1230" mass="135519">MFTVKATYDNECRKLSFPECNSFPSFDQLYHQLYRVFPISHSIVLSKLLFSPDASKSRVLVSREVRSAEEYNLAVAPFLGKSWANPLLRFSVFEDIPHKLPAIALMSQPNASNPQKPVVSSAFPSHRPYLAAFHTLISLLHPSFSLPDHLPRNQWMSNRKLCPVFRSLKQLKQDVAPCCAVSQTKKDIQELIAGFKFGLDSTIASLDKHSKEAEQVRQPTPPMVSNVVPLQATESTLSLPSAPVYPPLCQFNFCYRCGVIKQGAWFDCEKCNNKLCVTCHDTATPGDRTGCFVGTGPHVWNKRSCVYCETSMPIPPPLPPHPVTPWRLVPLNSFGSPHLPSVPTMPPVARDEPVEIHTPPPPVTLAVPAAEPIVSASARNNSGQVVHYGIVCDACHSTIEGIRHKCLDCPDYDLCSSCITGGSAERHNPFHEFFEISEPGRVVVHNVFSGRGEREANHTNAHSRNSEGPSPRSSQSVVHNATCNLCESRIRGDRYKCTDCPDYDVCTSCFSITEEHHPSHGFVKVLRPDDFIRREKDVQLHLATCNSCLKQISGTRYKCMHQECLDFDLCQDCEAMPIAVHPITHPLLKIKHVDTAIPLVYRINGSQPVAFDFAEDVRSRSPSSTPASPRVLLLDSPRALSPASLYESGFMRNPDVRVEGISTPEIPPPSPFYFRSESSRCQSPEYRYREVNRSPTPQSPVYSPIRRDLSPVLSRSPSPPMMIPGAMPTFFTLPPLKSLSPILRTPPSEANEPEEESRAPSPLWKHTPYSRPASYARSHSPFLIPGQYVPESHYSTRSPSPEPAYDYPVMAPTNIERNGSPAPLSPDWRQVYSPGSPFPVRLPSQSAAVESSHVLPPVHSSTTGSAFWPENFQEIRHLMEDEPSFSRDLRWSLAQSAENQPPIEESPLIAEGEALLTRPTSDTLPDSERSVRSLASILSNIQISATNPFITAMEAKEAAAGSLDAHIPPIVSLPSTPPEPLNAEYIADRSIPDGQVIAPGAEFLKAWVMRNGGNRAWPEDTELVFVAGESLARDSAAMQPKLVGAVQPMEQIDLWTGELKAPEAPGRYVSYYRLRDGEGNLFGHSIWLDITVSETFHRGSPDTLASSEEYMSSSSIIVMPHNAPTRTSVAAHDSNEDGAEQSPNSSMPGSPITAPSNGDDEISDSDSETSGSLLSVPDSDSDDELWQDSRTSVLVEGGDSQATLRAPAETQQPDEYVVLYDEATSSEEEE</sequence>
<feature type="domain" description="ZZ-type" evidence="6">
    <location>
        <begin position="478"/>
        <end position="530"/>
    </location>
</feature>
<evidence type="ECO:0000259" key="6">
    <source>
        <dbReference type="PROSITE" id="PS50135"/>
    </source>
</evidence>
<feature type="region of interest" description="Disordered" evidence="5">
    <location>
        <begin position="741"/>
        <end position="765"/>
    </location>
</feature>
<protein>
    <recommendedName>
        <fullName evidence="6">ZZ-type domain-containing protein</fullName>
    </recommendedName>
</protein>
<dbReference type="OrthoDB" id="661148at2759"/>
<dbReference type="SMART" id="SM00291">
    <property type="entry name" value="ZnF_ZZ"/>
    <property type="match status" value="3"/>
</dbReference>
<evidence type="ECO:0000256" key="2">
    <source>
        <dbReference type="ARBA" id="ARBA00022771"/>
    </source>
</evidence>
<dbReference type="Pfam" id="PF16158">
    <property type="entry name" value="N_BRCA1_IG"/>
    <property type="match status" value="1"/>
</dbReference>
<reference evidence="7" key="1">
    <citation type="journal article" date="2019" name="Environ. Microbiol.">
        <title>Fungal ecological strategies reflected in gene transcription - a case study of two litter decomposers.</title>
        <authorList>
            <person name="Barbi F."/>
            <person name="Kohler A."/>
            <person name="Barry K."/>
            <person name="Baskaran P."/>
            <person name="Daum C."/>
            <person name="Fauchery L."/>
            <person name="Ihrmark K."/>
            <person name="Kuo A."/>
            <person name="LaButti K."/>
            <person name="Lipzen A."/>
            <person name="Morin E."/>
            <person name="Grigoriev I.V."/>
            <person name="Henrissat B."/>
            <person name="Lindahl B."/>
            <person name="Martin F."/>
        </authorList>
    </citation>
    <scope>NUCLEOTIDE SEQUENCE</scope>
    <source>
        <strain evidence="7">JB14</strain>
    </source>
</reference>
<dbReference type="InterPro" id="IPR032350">
    <property type="entry name" value="Nbr1_FW"/>
</dbReference>
<feature type="domain" description="ZZ-type" evidence="6">
    <location>
        <begin position="387"/>
        <end position="441"/>
    </location>
</feature>
<dbReference type="CDD" id="cd02340">
    <property type="entry name" value="ZZ_NBR1_like"/>
    <property type="match status" value="2"/>
</dbReference>
<feature type="region of interest" description="Disordered" evidence="5">
    <location>
        <begin position="1125"/>
        <end position="1215"/>
    </location>
</feature>
<dbReference type="PROSITE" id="PS01357">
    <property type="entry name" value="ZF_ZZ_1"/>
    <property type="match status" value="2"/>
</dbReference>
<evidence type="ECO:0000313" key="8">
    <source>
        <dbReference type="Proteomes" id="UP000799118"/>
    </source>
</evidence>
<dbReference type="Proteomes" id="UP000799118">
    <property type="component" value="Unassembled WGS sequence"/>
</dbReference>
<dbReference type="PANTHER" id="PTHR20930:SF0">
    <property type="entry name" value="PROTEIN ILRUN"/>
    <property type="match status" value="1"/>
</dbReference>
<feature type="region of interest" description="Disordered" evidence="5">
    <location>
        <begin position="454"/>
        <end position="476"/>
    </location>
</feature>
<dbReference type="CDD" id="cd14947">
    <property type="entry name" value="NBR1_like"/>
    <property type="match status" value="1"/>
</dbReference>
<keyword evidence="3" id="KW-0862">Zinc</keyword>
<proteinExistence type="predicted"/>
<feature type="compositionally biased region" description="Low complexity" evidence="5">
    <location>
        <begin position="1168"/>
        <end position="1178"/>
    </location>
</feature>
<dbReference type="InterPro" id="IPR043145">
    <property type="entry name" value="Znf_ZZ_sf"/>
</dbReference>
<dbReference type="CDD" id="cd02249">
    <property type="entry name" value="ZZ"/>
    <property type="match status" value="1"/>
</dbReference>
<gene>
    <name evidence="7" type="ORF">BT96DRAFT_581687</name>
</gene>
<keyword evidence="8" id="KW-1185">Reference proteome</keyword>
<feature type="compositionally biased region" description="Acidic residues" evidence="5">
    <location>
        <begin position="1158"/>
        <end position="1167"/>
    </location>
</feature>
<feature type="compositionally biased region" description="Polar residues" evidence="5">
    <location>
        <begin position="458"/>
        <end position="476"/>
    </location>
</feature>
<evidence type="ECO:0000256" key="1">
    <source>
        <dbReference type="ARBA" id="ARBA00022723"/>
    </source>
</evidence>
<dbReference type="AlphaFoldDB" id="A0A6A4IEW2"/>
<evidence type="ECO:0000256" key="5">
    <source>
        <dbReference type="SAM" id="MobiDB-lite"/>
    </source>
</evidence>
<dbReference type="GO" id="GO:0008270">
    <property type="term" value="F:zinc ion binding"/>
    <property type="evidence" value="ECO:0007669"/>
    <property type="project" value="UniProtKB-KW"/>
</dbReference>
<feature type="region of interest" description="Disordered" evidence="5">
    <location>
        <begin position="685"/>
        <end position="705"/>
    </location>
</feature>
<evidence type="ECO:0000256" key="4">
    <source>
        <dbReference type="PROSITE-ProRule" id="PRU00228"/>
    </source>
</evidence>
<evidence type="ECO:0000313" key="7">
    <source>
        <dbReference type="EMBL" id="KAE9409126.1"/>
    </source>
</evidence>
<organism evidence="7 8">
    <name type="scientific">Gymnopus androsaceus JB14</name>
    <dbReference type="NCBI Taxonomy" id="1447944"/>
    <lineage>
        <taxon>Eukaryota</taxon>
        <taxon>Fungi</taxon>
        <taxon>Dikarya</taxon>
        <taxon>Basidiomycota</taxon>
        <taxon>Agaricomycotina</taxon>
        <taxon>Agaricomycetes</taxon>
        <taxon>Agaricomycetidae</taxon>
        <taxon>Agaricales</taxon>
        <taxon>Marasmiineae</taxon>
        <taxon>Omphalotaceae</taxon>
        <taxon>Gymnopus</taxon>
    </lineage>
</organism>
<evidence type="ECO:0000256" key="3">
    <source>
        <dbReference type="ARBA" id="ARBA00022833"/>
    </source>
</evidence>
<dbReference type="PROSITE" id="PS50135">
    <property type="entry name" value="ZF_ZZ_2"/>
    <property type="match status" value="3"/>
</dbReference>
<dbReference type="Gene3D" id="2.60.40.10">
    <property type="entry name" value="Immunoglobulins"/>
    <property type="match status" value="1"/>
</dbReference>
<dbReference type="SUPFAM" id="SSF57850">
    <property type="entry name" value="RING/U-box"/>
    <property type="match status" value="3"/>
</dbReference>
<dbReference type="Pfam" id="PF00569">
    <property type="entry name" value="ZZ"/>
    <property type="match status" value="3"/>
</dbReference>
<dbReference type="InterPro" id="IPR013783">
    <property type="entry name" value="Ig-like_fold"/>
</dbReference>
<dbReference type="EMBL" id="ML769388">
    <property type="protein sequence ID" value="KAE9409126.1"/>
    <property type="molecule type" value="Genomic_DNA"/>
</dbReference>
<accession>A0A6A4IEW2</accession>
<keyword evidence="1" id="KW-0479">Metal-binding</keyword>
<feature type="domain" description="ZZ-type" evidence="6">
    <location>
        <begin position="540"/>
        <end position="595"/>
    </location>
</feature>
<name>A0A6A4IEW2_9AGAR</name>
<keyword evidence="2 4" id="KW-0863">Zinc-finger</keyword>